<keyword evidence="4" id="KW-1185">Reference proteome</keyword>
<comment type="caution">
    <text evidence="3">The sequence shown here is derived from an EMBL/GenBank/DDBJ whole genome shotgun (WGS) entry which is preliminary data.</text>
</comment>
<reference evidence="3 4" key="1">
    <citation type="journal article" date="2018" name="Sci. Rep.">
        <title>Genomic signatures of local adaptation to the degree of environmental predictability in rotifers.</title>
        <authorList>
            <person name="Franch-Gras L."/>
            <person name="Hahn C."/>
            <person name="Garcia-Roger E.M."/>
            <person name="Carmona M.J."/>
            <person name="Serra M."/>
            <person name="Gomez A."/>
        </authorList>
    </citation>
    <scope>NUCLEOTIDE SEQUENCE [LARGE SCALE GENOMIC DNA]</scope>
    <source>
        <strain evidence="3">HYR1</strain>
    </source>
</reference>
<name>A0A3M7SVW1_BRAPC</name>
<evidence type="ECO:0000313" key="3">
    <source>
        <dbReference type="EMBL" id="RNA39720.1"/>
    </source>
</evidence>
<evidence type="ECO:0000256" key="1">
    <source>
        <dbReference type="SAM" id="MobiDB-lite"/>
    </source>
</evidence>
<feature type="region of interest" description="Disordered" evidence="1">
    <location>
        <begin position="62"/>
        <end position="84"/>
    </location>
</feature>
<proteinExistence type="predicted"/>
<keyword evidence="2" id="KW-0812">Transmembrane</keyword>
<protein>
    <submittedName>
        <fullName evidence="3">Uncharacterized protein</fullName>
    </submittedName>
</protein>
<keyword evidence="2" id="KW-1133">Transmembrane helix</keyword>
<evidence type="ECO:0000313" key="4">
    <source>
        <dbReference type="Proteomes" id="UP000276133"/>
    </source>
</evidence>
<keyword evidence="2" id="KW-0472">Membrane</keyword>
<sequence>MTDINKIIQNEQFLLYFDLLILILNFNLPKSTLQIGTVMFLCWPPEKQRGLRRKIARITEPEKGAENFNEKGSRDGEKKQLPKR</sequence>
<accession>A0A3M7SVW1</accession>
<organism evidence="3 4">
    <name type="scientific">Brachionus plicatilis</name>
    <name type="common">Marine rotifer</name>
    <name type="synonym">Brachionus muelleri</name>
    <dbReference type="NCBI Taxonomy" id="10195"/>
    <lineage>
        <taxon>Eukaryota</taxon>
        <taxon>Metazoa</taxon>
        <taxon>Spiralia</taxon>
        <taxon>Gnathifera</taxon>
        <taxon>Rotifera</taxon>
        <taxon>Eurotatoria</taxon>
        <taxon>Monogononta</taxon>
        <taxon>Pseudotrocha</taxon>
        <taxon>Ploima</taxon>
        <taxon>Brachionidae</taxon>
        <taxon>Brachionus</taxon>
    </lineage>
</organism>
<gene>
    <name evidence="3" type="ORF">BpHYR1_029908</name>
</gene>
<dbReference type="EMBL" id="REGN01000710">
    <property type="protein sequence ID" value="RNA39720.1"/>
    <property type="molecule type" value="Genomic_DNA"/>
</dbReference>
<evidence type="ECO:0000256" key="2">
    <source>
        <dbReference type="SAM" id="Phobius"/>
    </source>
</evidence>
<dbReference type="AlphaFoldDB" id="A0A3M7SVW1"/>
<dbReference type="Proteomes" id="UP000276133">
    <property type="component" value="Unassembled WGS sequence"/>
</dbReference>
<feature type="transmembrane region" description="Helical" evidence="2">
    <location>
        <begin position="20"/>
        <end position="43"/>
    </location>
</feature>